<dbReference type="PROSITE" id="PS51352">
    <property type="entry name" value="THIOREDOXIN_2"/>
    <property type="match status" value="1"/>
</dbReference>
<dbReference type="RefSeq" id="WP_377359724.1">
    <property type="nucleotide sequence ID" value="NZ_JBHTCM010000012.1"/>
</dbReference>
<dbReference type="InterPro" id="IPR047262">
    <property type="entry name" value="PRX-like1"/>
</dbReference>
<accession>A0ABW2KVS6</accession>
<dbReference type="Pfam" id="PF00578">
    <property type="entry name" value="AhpC-TSA"/>
    <property type="match status" value="1"/>
</dbReference>
<dbReference type="InterPro" id="IPR006311">
    <property type="entry name" value="TAT_signal"/>
</dbReference>
<dbReference type="PANTHER" id="PTHR43640">
    <property type="entry name" value="OS07G0260300 PROTEIN"/>
    <property type="match status" value="1"/>
</dbReference>
<evidence type="ECO:0000313" key="2">
    <source>
        <dbReference type="EMBL" id="MFC7334147.1"/>
    </source>
</evidence>
<reference evidence="3" key="1">
    <citation type="journal article" date="2019" name="Int. J. Syst. Evol. Microbiol.">
        <title>The Global Catalogue of Microorganisms (GCM) 10K type strain sequencing project: providing services to taxonomists for standard genome sequencing and annotation.</title>
        <authorList>
            <consortium name="The Broad Institute Genomics Platform"/>
            <consortium name="The Broad Institute Genome Sequencing Center for Infectious Disease"/>
            <person name="Wu L."/>
            <person name="Ma J."/>
        </authorList>
    </citation>
    <scope>NUCLEOTIDE SEQUENCE [LARGE SCALE GENOMIC DNA]</scope>
    <source>
        <strain evidence="3">CGMCC 1.16275</strain>
    </source>
</reference>
<name>A0ABW2KVS6_9PROT</name>
<evidence type="ECO:0000259" key="1">
    <source>
        <dbReference type="PROSITE" id="PS51352"/>
    </source>
</evidence>
<evidence type="ECO:0000313" key="3">
    <source>
        <dbReference type="Proteomes" id="UP001596456"/>
    </source>
</evidence>
<comment type="caution">
    <text evidence="2">The sequence shown here is derived from an EMBL/GenBank/DDBJ whole genome shotgun (WGS) entry which is preliminary data.</text>
</comment>
<protein>
    <submittedName>
        <fullName evidence="2">Redoxin domain-containing protein</fullName>
    </submittedName>
</protein>
<dbReference type="EMBL" id="JBHTCM010000012">
    <property type="protein sequence ID" value="MFC7334147.1"/>
    <property type="molecule type" value="Genomic_DNA"/>
</dbReference>
<dbReference type="InterPro" id="IPR000866">
    <property type="entry name" value="AhpC/TSA"/>
</dbReference>
<dbReference type="PROSITE" id="PS51318">
    <property type="entry name" value="TAT"/>
    <property type="match status" value="1"/>
</dbReference>
<organism evidence="2 3">
    <name type="scientific">Rhodocista pekingensis</name>
    <dbReference type="NCBI Taxonomy" id="201185"/>
    <lineage>
        <taxon>Bacteria</taxon>
        <taxon>Pseudomonadati</taxon>
        <taxon>Pseudomonadota</taxon>
        <taxon>Alphaproteobacteria</taxon>
        <taxon>Rhodospirillales</taxon>
        <taxon>Azospirillaceae</taxon>
        <taxon>Rhodocista</taxon>
    </lineage>
</organism>
<dbReference type="SUPFAM" id="SSF52833">
    <property type="entry name" value="Thioredoxin-like"/>
    <property type="match status" value="1"/>
</dbReference>
<dbReference type="Proteomes" id="UP001596456">
    <property type="component" value="Unassembled WGS sequence"/>
</dbReference>
<dbReference type="InterPro" id="IPR013766">
    <property type="entry name" value="Thioredoxin_domain"/>
</dbReference>
<gene>
    <name evidence="2" type="ORF">ACFQPS_13325</name>
</gene>
<proteinExistence type="predicted"/>
<keyword evidence="3" id="KW-1185">Reference proteome</keyword>
<feature type="domain" description="Thioredoxin" evidence="1">
    <location>
        <begin position="44"/>
        <end position="203"/>
    </location>
</feature>
<dbReference type="Gene3D" id="3.40.30.10">
    <property type="entry name" value="Glutaredoxin"/>
    <property type="match status" value="1"/>
</dbReference>
<dbReference type="InterPro" id="IPR036249">
    <property type="entry name" value="Thioredoxin-like_sf"/>
</dbReference>
<sequence>MTSPVSRRRFLSRSALAATGGAVLAGGGSGLLSALLPRPALAAPVVGAAAPDFSATDIAGRAVRLADLRGRTVVLEWTNHLCPFVMKHYGGGNMQALQRDYTGKGVVWITVVSSAEGQQGHVTPEEAQRIVDEAKAAPTHKILDPKGTIGRAYAAKTTPHMFVIDPAGLLVYDGAIDDRPTARLEDLDGATSHVRAALDATLAGQPVAVPTSQPYGCTIKYAKDAV</sequence>
<dbReference type="PANTHER" id="PTHR43640:SF1">
    <property type="entry name" value="THIOREDOXIN-DEPENDENT PEROXIREDOXIN"/>
    <property type="match status" value="1"/>
</dbReference>